<dbReference type="AlphaFoldDB" id="A0A0S2K3Q3"/>
<dbReference type="PANTHER" id="PTHR32322">
    <property type="entry name" value="INNER MEMBRANE TRANSPORTER"/>
    <property type="match status" value="1"/>
</dbReference>
<keyword evidence="9" id="KW-1185">Reference proteome</keyword>
<organism evidence="8 9">
    <name type="scientific">Pseudoalteromonas phenolica</name>
    <dbReference type="NCBI Taxonomy" id="161398"/>
    <lineage>
        <taxon>Bacteria</taxon>
        <taxon>Pseudomonadati</taxon>
        <taxon>Pseudomonadota</taxon>
        <taxon>Gammaproteobacteria</taxon>
        <taxon>Alteromonadales</taxon>
        <taxon>Pseudoalteromonadaceae</taxon>
        <taxon>Pseudoalteromonas</taxon>
    </lineage>
</organism>
<evidence type="ECO:0000256" key="3">
    <source>
        <dbReference type="ARBA" id="ARBA00022692"/>
    </source>
</evidence>
<dbReference type="Proteomes" id="UP000061457">
    <property type="component" value="Chromosome I"/>
</dbReference>
<feature type="transmembrane region" description="Helical" evidence="6">
    <location>
        <begin position="231"/>
        <end position="249"/>
    </location>
</feature>
<reference evidence="8 9" key="1">
    <citation type="submission" date="2015-11" db="EMBL/GenBank/DDBJ databases">
        <authorList>
            <person name="Zhang Y."/>
            <person name="Guo Z."/>
        </authorList>
    </citation>
    <scope>NUCLEOTIDE SEQUENCE [LARGE SCALE GENOMIC DNA]</scope>
    <source>
        <strain evidence="8 9">KCTC 12086</strain>
    </source>
</reference>
<feature type="transmembrane region" description="Helical" evidence="6">
    <location>
        <begin position="283"/>
        <end position="300"/>
    </location>
</feature>
<dbReference type="KEGG" id="pphe:PP2015_2437"/>
<evidence type="ECO:0000256" key="5">
    <source>
        <dbReference type="ARBA" id="ARBA00023136"/>
    </source>
</evidence>
<gene>
    <name evidence="8" type="ORF">PP2015_2437</name>
</gene>
<dbReference type="Pfam" id="PF00892">
    <property type="entry name" value="EamA"/>
    <property type="match status" value="2"/>
</dbReference>
<evidence type="ECO:0000256" key="2">
    <source>
        <dbReference type="ARBA" id="ARBA00007362"/>
    </source>
</evidence>
<feature type="transmembrane region" description="Helical" evidence="6">
    <location>
        <begin position="189"/>
        <end position="211"/>
    </location>
</feature>
<feature type="transmembrane region" description="Helical" evidence="6">
    <location>
        <begin position="161"/>
        <end position="182"/>
    </location>
</feature>
<proteinExistence type="inferred from homology"/>
<feature type="transmembrane region" description="Helical" evidence="6">
    <location>
        <begin position="12"/>
        <end position="31"/>
    </location>
</feature>
<evidence type="ECO:0000259" key="7">
    <source>
        <dbReference type="Pfam" id="PF00892"/>
    </source>
</evidence>
<sequence>MHSLQQSENSNDAPVILALVTAMLFWGASWISGKIIADMAPAKLTVFYRLALATVSMLPILFLVKKFKLVNLRFAKPALFWSLPAGLLLASYNQLFFLGLHDGLPGKGGMLVTTINPIMTFALAAIFNQQKFKPLQLVGMLLGLAGGMMMIEVWHFDTEQILASGNLFFVLAALSWAFLTLASQRGTQFADFMTFSALMYLWASVMSYIFAFDLNPLTSMTNYPNVYWHHMLFLSVIVVSIATSVFFLANQRIGPSRSSSFIFVVPVTAMGLSVWYFGETIPLSVGIGGALALSAVYLINTNKQ</sequence>
<dbReference type="STRING" id="161398.PP2015_2437"/>
<accession>A0A0S2K3Q3</accession>
<feature type="transmembrane region" description="Helical" evidence="6">
    <location>
        <begin position="46"/>
        <end position="65"/>
    </location>
</feature>
<feature type="transmembrane region" description="Helical" evidence="6">
    <location>
        <begin position="77"/>
        <end position="97"/>
    </location>
</feature>
<feature type="domain" description="EamA" evidence="7">
    <location>
        <begin position="164"/>
        <end position="301"/>
    </location>
</feature>
<dbReference type="GO" id="GO:0016020">
    <property type="term" value="C:membrane"/>
    <property type="evidence" value="ECO:0007669"/>
    <property type="project" value="UniProtKB-SubCell"/>
</dbReference>
<evidence type="ECO:0000313" key="8">
    <source>
        <dbReference type="EMBL" id="ALO42929.1"/>
    </source>
</evidence>
<keyword evidence="3 6" id="KW-0812">Transmembrane</keyword>
<feature type="domain" description="EamA" evidence="7">
    <location>
        <begin position="15"/>
        <end position="150"/>
    </location>
</feature>
<feature type="transmembrane region" description="Helical" evidence="6">
    <location>
        <begin position="261"/>
        <end position="277"/>
    </location>
</feature>
<feature type="transmembrane region" description="Helical" evidence="6">
    <location>
        <begin position="135"/>
        <end position="155"/>
    </location>
</feature>
<dbReference type="InterPro" id="IPR037185">
    <property type="entry name" value="EmrE-like"/>
</dbReference>
<dbReference type="InterPro" id="IPR000620">
    <property type="entry name" value="EamA_dom"/>
</dbReference>
<dbReference type="InterPro" id="IPR050638">
    <property type="entry name" value="AA-Vitamin_Transporters"/>
</dbReference>
<dbReference type="RefSeq" id="WP_058030628.1">
    <property type="nucleotide sequence ID" value="NZ_CP013187.1"/>
</dbReference>
<evidence type="ECO:0000256" key="6">
    <source>
        <dbReference type="SAM" id="Phobius"/>
    </source>
</evidence>
<name>A0A0S2K3Q3_9GAMM</name>
<keyword evidence="5 6" id="KW-0472">Membrane</keyword>
<evidence type="ECO:0000256" key="1">
    <source>
        <dbReference type="ARBA" id="ARBA00004141"/>
    </source>
</evidence>
<dbReference type="PANTHER" id="PTHR32322:SF2">
    <property type="entry name" value="EAMA DOMAIN-CONTAINING PROTEIN"/>
    <property type="match status" value="1"/>
</dbReference>
<dbReference type="OrthoDB" id="6311298at2"/>
<protein>
    <submittedName>
        <fullName evidence="8">Drug/metabolite transporter (DMT) family permease</fullName>
    </submittedName>
</protein>
<comment type="subcellular location">
    <subcellularLocation>
        <location evidence="1">Membrane</location>
        <topology evidence="1">Multi-pass membrane protein</topology>
    </subcellularLocation>
</comment>
<dbReference type="EMBL" id="CP013187">
    <property type="protein sequence ID" value="ALO42929.1"/>
    <property type="molecule type" value="Genomic_DNA"/>
</dbReference>
<dbReference type="PATRIC" id="fig|161398.10.peg.2491"/>
<evidence type="ECO:0000313" key="9">
    <source>
        <dbReference type="Proteomes" id="UP000061457"/>
    </source>
</evidence>
<comment type="similarity">
    <text evidence="2">Belongs to the EamA transporter family.</text>
</comment>
<evidence type="ECO:0000256" key="4">
    <source>
        <dbReference type="ARBA" id="ARBA00022989"/>
    </source>
</evidence>
<dbReference type="SUPFAM" id="SSF103481">
    <property type="entry name" value="Multidrug resistance efflux transporter EmrE"/>
    <property type="match status" value="2"/>
</dbReference>
<feature type="transmembrane region" description="Helical" evidence="6">
    <location>
        <begin position="109"/>
        <end position="128"/>
    </location>
</feature>
<keyword evidence="4 6" id="KW-1133">Transmembrane helix</keyword>